<organism evidence="3">
    <name type="scientific">Haemonchus placei</name>
    <name type="common">Barber's pole worm</name>
    <dbReference type="NCBI Taxonomy" id="6290"/>
    <lineage>
        <taxon>Eukaryota</taxon>
        <taxon>Metazoa</taxon>
        <taxon>Ecdysozoa</taxon>
        <taxon>Nematoda</taxon>
        <taxon>Chromadorea</taxon>
        <taxon>Rhabditida</taxon>
        <taxon>Rhabditina</taxon>
        <taxon>Rhabditomorpha</taxon>
        <taxon>Strongyloidea</taxon>
        <taxon>Trichostrongylidae</taxon>
        <taxon>Haemonchus</taxon>
    </lineage>
</organism>
<proteinExistence type="predicted"/>
<dbReference type="Proteomes" id="UP000268014">
    <property type="component" value="Unassembled WGS sequence"/>
</dbReference>
<keyword evidence="2" id="KW-1185">Reference proteome</keyword>
<evidence type="ECO:0000313" key="1">
    <source>
        <dbReference type="EMBL" id="VDO55428.1"/>
    </source>
</evidence>
<sequence length="105" mass="12249">MKIKNGVIGLTQMRRHRPDEASCESLTTRIGRLRWRRCGSTPALTIFDVFAPTSNYEGEELEAFNMYLERLYRKDHAFFKVIVRDFNAKIGPRRTAEELYMGDGM</sequence>
<dbReference type="OMA" id="HIETHGI"/>
<accession>A0A0N4WU22</accession>
<gene>
    <name evidence="1" type="ORF">HPLM_LOCUS15114</name>
</gene>
<evidence type="ECO:0000313" key="3">
    <source>
        <dbReference type="WBParaSite" id="HPLM_0001512201-mRNA-1"/>
    </source>
</evidence>
<protein>
    <submittedName>
        <fullName evidence="1 3">Uncharacterized protein</fullName>
    </submittedName>
</protein>
<evidence type="ECO:0000313" key="2">
    <source>
        <dbReference type="Proteomes" id="UP000268014"/>
    </source>
</evidence>
<dbReference type="AlphaFoldDB" id="A0A0N4WU22"/>
<dbReference type="EMBL" id="UZAF01018839">
    <property type="protein sequence ID" value="VDO55428.1"/>
    <property type="molecule type" value="Genomic_DNA"/>
</dbReference>
<dbReference type="OrthoDB" id="5818881at2759"/>
<reference evidence="1 2" key="2">
    <citation type="submission" date="2018-11" db="EMBL/GenBank/DDBJ databases">
        <authorList>
            <consortium name="Pathogen Informatics"/>
        </authorList>
    </citation>
    <scope>NUCLEOTIDE SEQUENCE [LARGE SCALE GENOMIC DNA]</scope>
    <source>
        <strain evidence="1 2">MHpl1</strain>
    </source>
</reference>
<dbReference type="WBParaSite" id="HPLM_0001512201-mRNA-1">
    <property type="protein sequence ID" value="HPLM_0001512201-mRNA-1"/>
    <property type="gene ID" value="HPLM_0001512201"/>
</dbReference>
<reference evidence="3" key="1">
    <citation type="submission" date="2017-02" db="UniProtKB">
        <authorList>
            <consortium name="WormBaseParasite"/>
        </authorList>
    </citation>
    <scope>IDENTIFICATION</scope>
</reference>
<name>A0A0N4WU22_HAEPC</name>